<sequence length="406" mass="45915">MILRHGNLVMLAGLISLLAAGKTSIAEQLVFIDTGFENASPLDWEVLDDGAVRVDLLYDHERDSPNRAAGHWHFRVEAEPDSELTIVLNHLSNVWNGRSAIAGSDATITFTSPDGKSWEAQQTEFIRAAGQLKFTVKIPASGSLWIARLPPYRISDLDRFLDEIRQHPLVEITPIGHTLQGRPLEIVRVGREDAPYRVFLRARAHPWEPGGNWVLEGMLRHLLATADDKDVSYLNRFCIYVMPMANKDGVANGRTRFNMLGKDLNRDWNAPADPKLCPENVALEAWLTAMLDAGRRPHLALEMHNDESGKLHLSRPVDTQLDAYLARMKRFENLLREKTWFREGATDPHFQNSGTLGEGWLRRFGIDAVVHELNANWIAGLQSPPSAEHWMLYGRQLCDVFDAYFE</sequence>
<dbReference type="PANTHER" id="PTHR12756">
    <property type="entry name" value="CYTOSOLIC CARBOXYPEPTIDASE"/>
    <property type="match status" value="1"/>
</dbReference>
<dbReference type="Proteomes" id="UP000316304">
    <property type="component" value="Unassembled WGS sequence"/>
</dbReference>
<evidence type="ECO:0000256" key="2">
    <source>
        <dbReference type="PROSITE-ProRule" id="PRU01379"/>
    </source>
</evidence>
<comment type="caution">
    <text evidence="2">Lacks conserved residue(s) required for the propagation of feature annotation.</text>
</comment>
<evidence type="ECO:0000256" key="1">
    <source>
        <dbReference type="ARBA" id="ARBA00001947"/>
    </source>
</evidence>
<dbReference type="GO" id="GO:0004181">
    <property type="term" value="F:metallocarboxypeptidase activity"/>
    <property type="evidence" value="ECO:0007669"/>
    <property type="project" value="InterPro"/>
</dbReference>
<dbReference type="AlphaFoldDB" id="A0A5C6CIG9"/>
<comment type="similarity">
    <text evidence="2">Belongs to the peptidase M14 family.</text>
</comment>
<feature type="domain" description="Peptidase M14" evidence="3">
    <location>
        <begin position="150"/>
        <end position="406"/>
    </location>
</feature>
<dbReference type="RefSeq" id="WP_146594460.1">
    <property type="nucleotide sequence ID" value="NZ_SJPT01000003.1"/>
</dbReference>
<dbReference type="InterPro" id="IPR050821">
    <property type="entry name" value="Cytosolic_carboxypeptidase"/>
</dbReference>
<reference evidence="4 5" key="1">
    <citation type="submission" date="2019-02" db="EMBL/GenBank/DDBJ databases">
        <title>Deep-cultivation of Planctomycetes and their phenomic and genomic characterization uncovers novel biology.</title>
        <authorList>
            <person name="Wiegand S."/>
            <person name="Jogler M."/>
            <person name="Boedeker C."/>
            <person name="Pinto D."/>
            <person name="Vollmers J."/>
            <person name="Rivas-Marin E."/>
            <person name="Kohn T."/>
            <person name="Peeters S.H."/>
            <person name="Heuer A."/>
            <person name="Rast P."/>
            <person name="Oberbeckmann S."/>
            <person name="Bunk B."/>
            <person name="Jeske O."/>
            <person name="Meyerdierks A."/>
            <person name="Storesund J.E."/>
            <person name="Kallscheuer N."/>
            <person name="Luecker S."/>
            <person name="Lage O.M."/>
            <person name="Pohl T."/>
            <person name="Merkel B.J."/>
            <person name="Hornburger P."/>
            <person name="Mueller R.-W."/>
            <person name="Bruemmer F."/>
            <person name="Labrenz M."/>
            <person name="Spormann A.M."/>
            <person name="Op Den Camp H."/>
            <person name="Overmann J."/>
            <person name="Amann R."/>
            <person name="Jetten M.S.M."/>
            <person name="Mascher T."/>
            <person name="Medema M.H."/>
            <person name="Devos D.P."/>
            <person name="Kaster A.-K."/>
            <person name="Ovreas L."/>
            <person name="Rohde M."/>
            <person name="Galperin M.Y."/>
            <person name="Jogler C."/>
        </authorList>
    </citation>
    <scope>NUCLEOTIDE SEQUENCE [LARGE SCALE GENOMIC DNA]</scope>
    <source>
        <strain evidence="4 5">Pla52o</strain>
    </source>
</reference>
<dbReference type="Gene3D" id="2.60.40.3120">
    <property type="match status" value="1"/>
</dbReference>
<keyword evidence="4" id="KW-0645">Protease</keyword>
<evidence type="ECO:0000313" key="4">
    <source>
        <dbReference type="EMBL" id="TWU24238.1"/>
    </source>
</evidence>
<organism evidence="4 5">
    <name type="scientific">Novipirellula galeiformis</name>
    <dbReference type="NCBI Taxonomy" id="2528004"/>
    <lineage>
        <taxon>Bacteria</taxon>
        <taxon>Pseudomonadati</taxon>
        <taxon>Planctomycetota</taxon>
        <taxon>Planctomycetia</taxon>
        <taxon>Pirellulales</taxon>
        <taxon>Pirellulaceae</taxon>
        <taxon>Novipirellula</taxon>
    </lineage>
</organism>
<dbReference type="Pfam" id="PF00246">
    <property type="entry name" value="Peptidase_M14"/>
    <property type="match status" value="1"/>
</dbReference>
<dbReference type="OrthoDB" id="237859at2"/>
<name>A0A5C6CIG9_9BACT</name>
<protein>
    <submittedName>
        <fullName evidence="4">Zinc carboxypeptidase</fullName>
    </submittedName>
</protein>
<proteinExistence type="inferred from homology"/>
<gene>
    <name evidence="4" type="ORF">Pla52o_21640</name>
</gene>
<dbReference type="SUPFAM" id="SSF53187">
    <property type="entry name" value="Zn-dependent exopeptidases"/>
    <property type="match status" value="1"/>
</dbReference>
<dbReference type="PROSITE" id="PS52035">
    <property type="entry name" value="PEPTIDASE_M14"/>
    <property type="match status" value="1"/>
</dbReference>
<evidence type="ECO:0000313" key="5">
    <source>
        <dbReference type="Proteomes" id="UP000316304"/>
    </source>
</evidence>
<dbReference type="GO" id="GO:0006508">
    <property type="term" value="P:proteolysis"/>
    <property type="evidence" value="ECO:0007669"/>
    <property type="project" value="InterPro"/>
</dbReference>
<evidence type="ECO:0000259" key="3">
    <source>
        <dbReference type="PROSITE" id="PS52035"/>
    </source>
</evidence>
<keyword evidence="4" id="KW-0121">Carboxypeptidase</keyword>
<keyword evidence="4" id="KW-0378">Hydrolase</keyword>
<dbReference type="Gene3D" id="3.40.630.10">
    <property type="entry name" value="Zn peptidases"/>
    <property type="match status" value="1"/>
</dbReference>
<comment type="caution">
    <text evidence="4">The sequence shown here is derived from an EMBL/GenBank/DDBJ whole genome shotgun (WGS) entry which is preliminary data.</text>
</comment>
<dbReference type="EMBL" id="SJPT01000003">
    <property type="protein sequence ID" value="TWU24238.1"/>
    <property type="molecule type" value="Genomic_DNA"/>
</dbReference>
<accession>A0A5C6CIG9</accession>
<dbReference type="InterPro" id="IPR000834">
    <property type="entry name" value="Peptidase_M14"/>
</dbReference>
<dbReference type="PANTHER" id="PTHR12756:SF11">
    <property type="entry name" value="CYTOSOLIC CARBOXYPEPTIDASE 1"/>
    <property type="match status" value="1"/>
</dbReference>
<comment type="cofactor">
    <cofactor evidence="1">
        <name>Zn(2+)</name>
        <dbReference type="ChEBI" id="CHEBI:29105"/>
    </cofactor>
</comment>
<keyword evidence="5" id="KW-1185">Reference proteome</keyword>
<dbReference type="GO" id="GO:0008270">
    <property type="term" value="F:zinc ion binding"/>
    <property type="evidence" value="ECO:0007669"/>
    <property type="project" value="InterPro"/>
</dbReference>